<dbReference type="OMA" id="DFIWVFL"/>
<dbReference type="EnsemblProtists" id="EOD10032">
    <property type="protein sequence ID" value="EOD10032"/>
    <property type="gene ID" value="EMIHUDRAFT_452781"/>
</dbReference>
<dbReference type="GO" id="GO:0005634">
    <property type="term" value="C:nucleus"/>
    <property type="evidence" value="ECO:0007669"/>
    <property type="project" value="InterPro"/>
</dbReference>
<proteinExistence type="predicted"/>
<dbReference type="GeneID" id="17264134"/>
<dbReference type="RefSeq" id="XP_005762461.1">
    <property type="nucleotide sequence ID" value="XM_005762404.1"/>
</dbReference>
<evidence type="ECO:0000259" key="2">
    <source>
        <dbReference type="Pfam" id="PF04921"/>
    </source>
</evidence>
<reference evidence="3" key="2">
    <citation type="submission" date="2024-10" db="UniProtKB">
        <authorList>
            <consortium name="EnsemblProtists"/>
        </authorList>
    </citation>
    <scope>IDENTIFICATION</scope>
</reference>
<sequence>MADSAGPSGGPGVPPSFASGTADVNAALSSATVGLVSKAEFTRRREELEKAAEPADEKKKKKSKKKKGAAASTLSFAEDEGEEGEEEVVKRPKLGKNPSVDTGFLPDREREAAAEAKKAALAAEWQAEQDRVKAEEIGVTYSFWDGRGHRYETKVKKGWTIETFLNKCREQVKELRNCSPGDLMYVKEDLILPHSTSFYDLIVNKARGKSGPLFQFDVHDDVRLGPVDSRVEKDESHAGKVMEKRLYERNKEKFPYSRFEVYDPTKRFDTYTVHGSETFGEGVDTGGVGILRPER</sequence>
<feature type="region of interest" description="Disordered" evidence="1">
    <location>
        <begin position="35"/>
        <end position="105"/>
    </location>
</feature>
<evidence type="ECO:0000313" key="3">
    <source>
        <dbReference type="EnsemblProtists" id="EOD18595"/>
    </source>
</evidence>
<reference evidence="4" key="1">
    <citation type="journal article" date="2013" name="Nature">
        <title>Pan genome of the phytoplankton Emiliania underpins its global distribution.</title>
        <authorList>
            <person name="Read B.A."/>
            <person name="Kegel J."/>
            <person name="Klute M.J."/>
            <person name="Kuo A."/>
            <person name="Lefebvre S.C."/>
            <person name="Maumus F."/>
            <person name="Mayer C."/>
            <person name="Miller J."/>
            <person name="Monier A."/>
            <person name="Salamov A."/>
            <person name="Young J."/>
            <person name="Aguilar M."/>
            <person name="Claverie J.M."/>
            <person name="Frickenhaus S."/>
            <person name="Gonzalez K."/>
            <person name="Herman E.K."/>
            <person name="Lin Y.C."/>
            <person name="Napier J."/>
            <person name="Ogata H."/>
            <person name="Sarno A.F."/>
            <person name="Shmutz J."/>
            <person name="Schroeder D."/>
            <person name="de Vargas C."/>
            <person name="Verret F."/>
            <person name="von Dassow P."/>
            <person name="Valentin K."/>
            <person name="Van de Peer Y."/>
            <person name="Wheeler G."/>
            <person name="Dacks J.B."/>
            <person name="Delwiche C.F."/>
            <person name="Dyhrman S.T."/>
            <person name="Glockner G."/>
            <person name="John U."/>
            <person name="Richards T."/>
            <person name="Worden A.Z."/>
            <person name="Zhang X."/>
            <person name="Grigoriev I.V."/>
            <person name="Allen A.E."/>
            <person name="Bidle K."/>
            <person name="Borodovsky M."/>
            <person name="Bowler C."/>
            <person name="Brownlee C."/>
            <person name="Cock J.M."/>
            <person name="Elias M."/>
            <person name="Gladyshev V.N."/>
            <person name="Groth M."/>
            <person name="Guda C."/>
            <person name="Hadaegh A."/>
            <person name="Iglesias-Rodriguez M.D."/>
            <person name="Jenkins J."/>
            <person name="Jones B.M."/>
            <person name="Lawson T."/>
            <person name="Leese F."/>
            <person name="Lindquist E."/>
            <person name="Lobanov A."/>
            <person name="Lomsadze A."/>
            <person name="Malik S.B."/>
            <person name="Marsh M.E."/>
            <person name="Mackinder L."/>
            <person name="Mock T."/>
            <person name="Mueller-Roeber B."/>
            <person name="Pagarete A."/>
            <person name="Parker M."/>
            <person name="Probert I."/>
            <person name="Quesneville H."/>
            <person name="Raines C."/>
            <person name="Rensing S.A."/>
            <person name="Riano-Pachon D.M."/>
            <person name="Richier S."/>
            <person name="Rokitta S."/>
            <person name="Shiraiwa Y."/>
            <person name="Soanes D.M."/>
            <person name="van der Giezen M."/>
            <person name="Wahlund T.M."/>
            <person name="Williams B."/>
            <person name="Wilson W."/>
            <person name="Wolfe G."/>
            <person name="Wurch L.L."/>
        </authorList>
    </citation>
    <scope>NUCLEOTIDE SEQUENCE</scope>
</reference>
<dbReference type="GO" id="GO:0006325">
    <property type="term" value="P:chromatin organization"/>
    <property type="evidence" value="ECO:0007669"/>
    <property type="project" value="TreeGrafter"/>
</dbReference>
<feature type="compositionally biased region" description="Basic and acidic residues" evidence="1">
    <location>
        <begin position="40"/>
        <end position="58"/>
    </location>
</feature>
<dbReference type="STRING" id="2903.R1DVS4"/>
<feature type="compositionally biased region" description="Basic residues" evidence="1">
    <location>
        <begin position="59"/>
        <end position="68"/>
    </location>
</feature>
<feature type="compositionally biased region" description="Acidic residues" evidence="1">
    <location>
        <begin position="77"/>
        <end position="86"/>
    </location>
</feature>
<dbReference type="RefSeq" id="XP_005771024.1">
    <property type="nucleotide sequence ID" value="XM_005770967.1"/>
</dbReference>
<dbReference type="InterPro" id="IPR048337">
    <property type="entry name" value="FAM50A/XAP5_C"/>
</dbReference>
<feature type="domain" description="FAM50A/XAP5 C-terminal" evidence="2">
    <location>
        <begin position="135"/>
        <end position="272"/>
    </location>
</feature>
<organism evidence="3 4">
    <name type="scientific">Emiliania huxleyi (strain CCMP1516)</name>
    <dbReference type="NCBI Taxonomy" id="280463"/>
    <lineage>
        <taxon>Eukaryota</taxon>
        <taxon>Haptista</taxon>
        <taxon>Haptophyta</taxon>
        <taxon>Prymnesiophyceae</taxon>
        <taxon>Isochrysidales</taxon>
        <taxon>Noelaerhabdaceae</taxon>
        <taxon>Emiliania</taxon>
    </lineage>
</organism>
<dbReference type="GeneID" id="17256152"/>
<dbReference type="PANTHER" id="PTHR12722:SF0">
    <property type="entry name" value="PROTEIN FAM50A"/>
    <property type="match status" value="1"/>
</dbReference>
<keyword evidence="4" id="KW-1185">Reference proteome</keyword>
<dbReference type="eggNOG" id="KOG2894">
    <property type="taxonomic scope" value="Eukaryota"/>
</dbReference>
<name>A0A0D3J510_EMIH1</name>
<dbReference type="PANTHER" id="PTHR12722">
    <property type="entry name" value="XAP-5 PROTEIN-RELATED"/>
    <property type="match status" value="1"/>
</dbReference>
<dbReference type="KEGG" id="ehx:EMIHUDRAFT_452781"/>
<dbReference type="KEGG" id="ehx:EMIHUDRAFT_458904"/>
<evidence type="ECO:0000313" key="4">
    <source>
        <dbReference type="Proteomes" id="UP000013827"/>
    </source>
</evidence>
<evidence type="ECO:0000256" key="1">
    <source>
        <dbReference type="SAM" id="MobiDB-lite"/>
    </source>
</evidence>
<dbReference type="AlphaFoldDB" id="A0A0D3J510"/>
<accession>A0A0D3J510</accession>
<dbReference type="EnsemblProtists" id="EOD18595">
    <property type="protein sequence ID" value="EOD18595"/>
    <property type="gene ID" value="EMIHUDRAFT_458904"/>
</dbReference>
<protein>
    <recommendedName>
        <fullName evidence="2">FAM50A/XAP5 C-terminal domain-containing protein</fullName>
    </recommendedName>
</protein>
<feature type="region of interest" description="Disordered" evidence="1">
    <location>
        <begin position="1"/>
        <end position="21"/>
    </location>
</feature>
<dbReference type="HOGENOM" id="CLU_037985_1_0_1"/>
<dbReference type="InterPro" id="IPR007005">
    <property type="entry name" value="XAP5"/>
</dbReference>
<dbReference type="Proteomes" id="UP000013827">
    <property type="component" value="Unassembled WGS sequence"/>
</dbReference>
<dbReference type="PaxDb" id="2903-EOD10032"/>
<dbReference type="Pfam" id="PF04921">
    <property type="entry name" value="XAP5"/>
    <property type="match status" value="1"/>
</dbReference>